<gene>
    <name evidence="1" type="ORF">PR048_001781</name>
</gene>
<organism evidence="1 2">
    <name type="scientific">Dryococelus australis</name>
    <dbReference type="NCBI Taxonomy" id="614101"/>
    <lineage>
        <taxon>Eukaryota</taxon>
        <taxon>Metazoa</taxon>
        <taxon>Ecdysozoa</taxon>
        <taxon>Arthropoda</taxon>
        <taxon>Hexapoda</taxon>
        <taxon>Insecta</taxon>
        <taxon>Pterygota</taxon>
        <taxon>Neoptera</taxon>
        <taxon>Polyneoptera</taxon>
        <taxon>Phasmatodea</taxon>
        <taxon>Verophasmatodea</taxon>
        <taxon>Anareolatae</taxon>
        <taxon>Phasmatidae</taxon>
        <taxon>Eurycanthinae</taxon>
        <taxon>Dryococelus</taxon>
    </lineage>
</organism>
<evidence type="ECO:0000313" key="2">
    <source>
        <dbReference type="Proteomes" id="UP001159363"/>
    </source>
</evidence>
<dbReference type="Proteomes" id="UP001159363">
    <property type="component" value="Chromosome 1"/>
</dbReference>
<name>A0ABQ9IJ15_9NEOP</name>
<accession>A0ABQ9IJ15</accession>
<evidence type="ECO:0000313" key="1">
    <source>
        <dbReference type="EMBL" id="KAJ8896437.1"/>
    </source>
</evidence>
<keyword evidence="2" id="KW-1185">Reference proteome</keyword>
<reference evidence="1 2" key="1">
    <citation type="submission" date="2023-02" db="EMBL/GenBank/DDBJ databases">
        <title>LHISI_Scaffold_Assembly.</title>
        <authorList>
            <person name="Stuart O.P."/>
            <person name="Cleave R."/>
            <person name="Magrath M.J.L."/>
            <person name="Mikheyev A.S."/>
        </authorList>
    </citation>
    <scope>NUCLEOTIDE SEQUENCE [LARGE SCALE GENOMIC DNA]</scope>
    <source>
        <strain evidence="1">Daus_M_001</strain>
        <tissue evidence="1">Leg muscle</tissue>
    </source>
</reference>
<proteinExistence type="predicted"/>
<dbReference type="EMBL" id="JARBHB010000001">
    <property type="protein sequence ID" value="KAJ8896437.1"/>
    <property type="molecule type" value="Genomic_DNA"/>
</dbReference>
<protein>
    <submittedName>
        <fullName evidence="1">Uncharacterized protein</fullName>
    </submittedName>
</protein>
<sequence length="231" mass="26341">MKFHGHESTFLSNKMNKQWIIDLIGMHLTQQGCQVVHSNDYADLDIMMTCLNSAEMETTTLIGEGTDLIILLLYWMQTSTFNIYVRSTTLYDTAAIRKNFDDISAKVLLFIHAFTGRDTTVQIFSTGKQKALRNINKSEELKEKALLFCTSGSASDSLNDCSRWLFLEQVMVSKNFVEPEKPPPTQSAAKYHCFIPDCCFDMDPTKWGWCLQDNKYIPKLMDLPAAPLKLL</sequence>
<comment type="caution">
    <text evidence="1">The sequence shown here is derived from an EMBL/GenBank/DDBJ whole genome shotgun (WGS) entry which is preliminary data.</text>
</comment>